<dbReference type="PROSITE" id="PS50110">
    <property type="entry name" value="RESPONSE_REGULATORY"/>
    <property type="match status" value="1"/>
</dbReference>
<sequence length="779" mass="88953">MNHTEEELKQEIRKLEEALKDEKQRTAYSTAILESGNLIVWTVDIDGQLVSFNQNYFHYFLPTSTSSKIYYEKDGKLRSSKAETFWQNKYRKILKGERVNLEVQIKTESGNEWKEVFLNPVYDNDIEIIAISGVAYDITEKTESRKKLKSSEEKFRNIFESFQDLYFRTNFKGNITMLSPSVKDILGYDEKKMIGKNATNYYIYNIKIKSLLRDLISNGSVRNFETGIIHKSGKVIPCICNIRIISHKGKPQYIEGVARDITELKKTNEELQFSKEVAEKSLKVKERFLANMSHEIKTPLNGIIGMINLIDEKDLNRENLERFISLKSSADILMGVLNDLLDLSKIEAGKMELKNSVVNTQKFFEKLKTLYQYEAERNNISLSFEIGNKIPENILADEIKLMQVFSNLISNAIKFTAEEGSIRVSLTVEKEKKKGGLKLKGQVLDTGIGIEESSRKHLFKSFSQLDSSTSKSYKGTGLGLYISKKLVELMGGDIEVENNNPKGSKFWFTFDSIEISASADVSELNEEVSLSTQSNVLVVDDNSVNLQIASEILRKSGCRVTSINNGKKAVKSASKEKFDLIFMDIQMPDLDGVETSKRIRKIDLNKNTPIIAMTAYSMAGDREKYLSSGMDDYISKPILPESLVYTVKKWTDDEHPTAKKSKKKHLKSSLNTLDFNTLENLMKFGGKEMVVETLNEFNNECKSQVASLKEEFSRNNFEDILVILHTLKGNAGTLGVQKIAFWAEYMEEEVKKKNYHIFESNLEELQNLYSEFKIAIKQF</sequence>
<evidence type="ECO:0000259" key="6">
    <source>
        <dbReference type="PROSITE" id="PS50109"/>
    </source>
</evidence>
<dbReference type="GO" id="GO:0005524">
    <property type="term" value="F:ATP binding"/>
    <property type="evidence" value="ECO:0007669"/>
    <property type="project" value="UniProtKB-KW"/>
</dbReference>
<feature type="domain" description="Response regulatory" evidence="7">
    <location>
        <begin position="535"/>
        <end position="651"/>
    </location>
</feature>
<evidence type="ECO:0000256" key="2">
    <source>
        <dbReference type="ARBA" id="ARBA00012438"/>
    </source>
</evidence>
<protein>
    <recommendedName>
        <fullName evidence="2">histidine kinase</fullName>
        <ecNumber evidence="2">2.7.13.3</ecNumber>
    </recommendedName>
</protein>
<evidence type="ECO:0000256" key="4">
    <source>
        <dbReference type="PROSITE-ProRule" id="PRU00110"/>
    </source>
</evidence>
<dbReference type="InterPro" id="IPR001789">
    <property type="entry name" value="Sig_transdc_resp-reg_receiver"/>
</dbReference>
<dbReference type="SMART" id="SM00387">
    <property type="entry name" value="HATPase_c"/>
    <property type="match status" value="1"/>
</dbReference>
<feature type="domain" description="PAS" evidence="8">
    <location>
        <begin position="151"/>
        <end position="197"/>
    </location>
</feature>
<feature type="domain" description="Histidine kinase" evidence="6">
    <location>
        <begin position="291"/>
        <end position="514"/>
    </location>
</feature>
<dbReference type="SMART" id="SM00086">
    <property type="entry name" value="PAC"/>
    <property type="match status" value="2"/>
</dbReference>
<keyword evidence="3 5" id="KW-0597">Phosphoprotein</keyword>
<feature type="modified residue" description="Phosphohistidine" evidence="4">
    <location>
        <position position="725"/>
    </location>
</feature>
<feature type="domain" description="PAC" evidence="9">
    <location>
        <begin position="222"/>
        <end position="273"/>
    </location>
</feature>
<feature type="domain" description="HPt" evidence="10">
    <location>
        <begin position="686"/>
        <end position="779"/>
    </location>
</feature>
<dbReference type="SUPFAM" id="SSF55874">
    <property type="entry name" value="ATPase domain of HSP90 chaperone/DNA topoisomerase II/histidine kinase"/>
    <property type="match status" value="1"/>
</dbReference>
<dbReference type="PANTHER" id="PTHR45339">
    <property type="entry name" value="HYBRID SIGNAL TRANSDUCTION HISTIDINE KINASE J"/>
    <property type="match status" value="1"/>
</dbReference>
<dbReference type="NCBIfam" id="TIGR00229">
    <property type="entry name" value="sensory_box"/>
    <property type="match status" value="1"/>
</dbReference>
<evidence type="ECO:0000259" key="9">
    <source>
        <dbReference type="PROSITE" id="PS50113"/>
    </source>
</evidence>
<dbReference type="PRINTS" id="PR00344">
    <property type="entry name" value="BCTRLSENSOR"/>
</dbReference>
<keyword evidence="12" id="KW-1185">Reference proteome</keyword>
<dbReference type="FunFam" id="3.30.565.10:FF:000010">
    <property type="entry name" value="Sensor histidine kinase RcsC"/>
    <property type="match status" value="1"/>
</dbReference>
<evidence type="ECO:0000256" key="5">
    <source>
        <dbReference type="PROSITE-ProRule" id="PRU00169"/>
    </source>
</evidence>
<dbReference type="Pfam" id="PF00072">
    <property type="entry name" value="Response_reg"/>
    <property type="match status" value="1"/>
</dbReference>
<dbReference type="Proteomes" id="UP000662783">
    <property type="component" value="Chromosome"/>
</dbReference>
<feature type="domain" description="PAC" evidence="9">
    <location>
        <begin position="99"/>
        <end position="150"/>
    </location>
</feature>
<evidence type="ECO:0000256" key="1">
    <source>
        <dbReference type="ARBA" id="ARBA00000085"/>
    </source>
</evidence>
<dbReference type="InterPro" id="IPR008207">
    <property type="entry name" value="Sig_transdc_His_kin_Hpt_dom"/>
</dbReference>
<dbReference type="InterPro" id="IPR001610">
    <property type="entry name" value="PAC"/>
</dbReference>
<evidence type="ECO:0000256" key="3">
    <source>
        <dbReference type="ARBA" id="ARBA00022553"/>
    </source>
</evidence>
<dbReference type="Gene3D" id="3.30.565.10">
    <property type="entry name" value="Histidine kinase-like ATPase, C-terminal domain"/>
    <property type="match status" value="1"/>
</dbReference>
<dbReference type="Gene3D" id="1.10.287.130">
    <property type="match status" value="1"/>
</dbReference>
<dbReference type="RefSeq" id="WP_205721451.1">
    <property type="nucleotide sequence ID" value="NZ_CP070608.1"/>
</dbReference>
<dbReference type="CDD" id="cd16922">
    <property type="entry name" value="HATPase_EvgS-ArcB-TorS-like"/>
    <property type="match status" value="1"/>
</dbReference>
<dbReference type="SMART" id="SM00448">
    <property type="entry name" value="REC"/>
    <property type="match status" value="1"/>
</dbReference>
<evidence type="ECO:0000259" key="10">
    <source>
        <dbReference type="PROSITE" id="PS50894"/>
    </source>
</evidence>
<dbReference type="Pfam" id="PF00512">
    <property type="entry name" value="HisKA"/>
    <property type="match status" value="1"/>
</dbReference>
<dbReference type="PROSITE" id="PS50112">
    <property type="entry name" value="PAS"/>
    <property type="match status" value="1"/>
</dbReference>
<evidence type="ECO:0000259" key="7">
    <source>
        <dbReference type="PROSITE" id="PS50110"/>
    </source>
</evidence>
<dbReference type="CDD" id="cd00082">
    <property type="entry name" value="HisKA"/>
    <property type="match status" value="1"/>
</dbReference>
<dbReference type="InterPro" id="IPR035965">
    <property type="entry name" value="PAS-like_dom_sf"/>
</dbReference>
<dbReference type="SMART" id="SM00091">
    <property type="entry name" value="PAS"/>
    <property type="match status" value="2"/>
</dbReference>
<proteinExistence type="predicted"/>
<dbReference type="Pfam" id="PF02518">
    <property type="entry name" value="HATPase_c"/>
    <property type="match status" value="1"/>
</dbReference>
<dbReference type="PROSITE" id="PS50113">
    <property type="entry name" value="PAC"/>
    <property type="match status" value="2"/>
</dbReference>
<dbReference type="InterPro" id="IPR036890">
    <property type="entry name" value="HATPase_C_sf"/>
</dbReference>
<comment type="catalytic activity">
    <reaction evidence="1">
        <text>ATP + protein L-histidine = ADP + protein N-phospho-L-histidine.</text>
        <dbReference type="EC" id="2.7.13.3"/>
    </reaction>
</comment>
<dbReference type="SUPFAM" id="SSF55785">
    <property type="entry name" value="PYP-like sensor domain (PAS domain)"/>
    <property type="match status" value="2"/>
</dbReference>
<dbReference type="Pfam" id="PF01627">
    <property type="entry name" value="Hpt"/>
    <property type="match status" value="1"/>
</dbReference>
<dbReference type="Pfam" id="PF13426">
    <property type="entry name" value="PAS_9"/>
    <property type="match status" value="1"/>
</dbReference>
<dbReference type="InterPro" id="IPR000700">
    <property type="entry name" value="PAS-assoc_C"/>
</dbReference>
<reference evidence="11" key="1">
    <citation type="submission" date="2021-02" db="EMBL/GenBank/DDBJ databases">
        <title>Fulvivirga sp. S481 isolated from sea water.</title>
        <authorList>
            <person name="Bae S.S."/>
            <person name="Baek K."/>
        </authorList>
    </citation>
    <scope>NUCLEOTIDE SEQUENCE</scope>
    <source>
        <strain evidence="11">S481</strain>
    </source>
</reference>
<dbReference type="CDD" id="cd17546">
    <property type="entry name" value="REC_hyHK_CKI1_RcsC-like"/>
    <property type="match status" value="1"/>
</dbReference>
<dbReference type="InterPro" id="IPR003661">
    <property type="entry name" value="HisK_dim/P_dom"/>
</dbReference>
<dbReference type="SUPFAM" id="SSF52172">
    <property type="entry name" value="CheY-like"/>
    <property type="match status" value="1"/>
</dbReference>
<dbReference type="GO" id="GO:0005886">
    <property type="term" value="C:plasma membrane"/>
    <property type="evidence" value="ECO:0007669"/>
    <property type="project" value="UniProtKB-SubCell"/>
</dbReference>
<dbReference type="Gene3D" id="3.40.50.2300">
    <property type="match status" value="1"/>
</dbReference>
<feature type="modified residue" description="4-aspartylphosphate" evidence="5">
    <location>
        <position position="584"/>
    </location>
</feature>
<dbReference type="PROSITE" id="PS50894">
    <property type="entry name" value="HPT"/>
    <property type="match status" value="1"/>
</dbReference>
<dbReference type="AlphaFoldDB" id="A0A974WGS9"/>
<dbReference type="Gene3D" id="3.30.450.20">
    <property type="entry name" value="PAS domain"/>
    <property type="match status" value="2"/>
</dbReference>
<dbReference type="InterPro" id="IPR036097">
    <property type="entry name" value="HisK_dim/P_sf"/>
</dbReference>
<dbReference type="InterPro" id="IPR004358">
    <property type="entry name" value="Sig_transdc_His_kin-like_C"/>
</dbReference>
<dbReference type="SUPFAM" id="SSF47384">
    <property type="entry name" value="Homodimeric domain of signal transducing histidine kinase"/>
    <property type="match status" value="1"/>
</dbReference>
<evidence type="ECO:0000259" key="8">
    <source>
        <dbReference type="PROSITE" id="PS50112"/>
    </source>
</evidence>
<dbReference type="InterPro" id="IPR003594">
    <property type="entry name" value="HATPase_dom"/>
</dbReference>
<dbReference type="InterPro" id="IPR000014">
    <property type="entry name" value="PAS"/>
</dbReference>
<dbReference type="PROSITE" id="PS50109">
    <property type="entry name" value="HIS_KIN"/>
    <property type="match status" value="1"/>
</dbReference>
<name>A0A974WGS9_9BACT</name>
<accession>A0A974WGS9</accession>
<dbReference type="EC" id="2.7.13.3" evidence="2"/>
<evidence type="ECO:0000313" key="12">
    <source>
        <dbReference type="Proteomes" id="UP000662783"/>
    </source>
</evidence>
<dbReference type="CDD" id="cd00130">
    <property type="entry name" value="PAS"/>
    <property type="match status" value="1"/>
</dbReference>
<dbReference type="InterPro" id="IPR011006">
    <property type="entry name" value="CheY-like_superfamily"/>
</dbReference>
<dbReference type="Gene3D" id="1.20.120.160">
    <property type="entry name" value="HPT domain"/>
    <property type="match status" value="1"/>
</dbReference>
<dbReference type="PANTHER" id="PTHR45339:SF5">
    <property type="entry name" value="HISTIDINE KINASE"/>
    <property type="match status" value="1"/>
</dbReference>
<organism evidence="11 12">
    <name type="scientific">Fulvivirga lutea</name>
    <dbReference type="NCBI Taxonomy" id="2810512"/>
    <lineage>
        <taxon>Bacteria</taxon>
        <taxon>Pseudomonadati</taxon>
        <taxon>Bacteroidota</taxon>
        <taxon>Cytophagia</taxon>
        <taxon>Cytophagales</taxon>
        <taxon>Fulvivirgaceae</taxon>
        <taxon>Fulvivirga</taxon>
    </lineage>
</organism>
<dbReference type="KEGG" id="fuv:JR347_15250"/>
<dbReference type="InterPro" id="IPR005467">
    <property type="entry name" value="His_kinase_dom"/>
</dbReference>
<dbReference type="SMART" id="SM00388">
    <property type="entry name" value="HisKA"/>
    <property type="match status" value="1"/>
</dbReference>
<dbReference type="EMBL" id="CP070608">
    <property type="protein sequence ID" value="QSE96937.1"/>
    <property type="molecule type" value="Genomic_DNA"/>
</dbReference>
<dbReference type="SUPFAM" id="SSF47226">
    <property type="entry name" value="Histidine-containing phosphotransfer domain, HPT domain"/>
    <property type="match status" value="1"/>
</dbReference>
<evidence type="ECO:0000313" key="11">
    <source>
        <dbReference type="EMBL" id="QSE96937.1"/>
    </source>
</evidence>
<gene>
    <name evidence="11" type="ORF">JR347_15250</name>
</gene>
<dbReference type="InterPro" id="IPR036641">
    <property type="entry name" value="HPT_dom_sf"/>
</dbReference>
<dbReference type="GO" id="GO:0000155">
    <property type="term" value="F:phosphorelay sensor kinase activity"/>
    <property type="evidence" value="ECO:0007669"/>
    <property type="project" value="InterPro"/>
</dbReference>